<protein>
    <submittedName>
        <fullName evidence="2">Uncharacterized protein</fullName>
    </submittedName>
</protein>
<name>Q8CZ10_STRR6</name>
<evidence type="ECO:0000256" key="1">
    <source>
        <dbReference type="SAM" id="MobiDB-lite"/>
    </source>
</evidence>
<evidence type="ECO:0000313" key="2">
    <source>
        <dbReference type="EMBL" id="AAK99410.1"/>
    </source>
</evidence>
<keyword evidence="3" id="KW-1185">Reference proteome</keyword>
<feature type="region of interest" description="Disordered" evidence="1">
    <location>
        <begin position="1"/>
        <end position="32"/>
    </location>
</feature>
<dbReference type="PIR" id="F97947">
    <property type="entry name" value="F97947"/>
</dbReference>
<evidence type="ECO:0000313" key="3">
    <source>
        <dbReference type="Proteomes" id="UP000000586"/>
    </source>
</evidence>
<dbReference type="KEGG" id="spr:spr0606"/>
<reference evidence="2 3" key="1">
    <citation type="journal article" date="2001" name="J. Bacteriol.">
        <title>Genome of the bacterium Streptococcus pneumoniae strain R6.</title>
        <authorList>
            <person name="Hoskins J.A."/>
            <person name="Alborn W.Jr."/>
            <person name="Arnold J."/>
            <person name="Blaszczak L."/>
            <person name="Burgett S."/>
            <person name="DeHoff B.S."/>
            <person name="Estrem S."/>
            <person name="Fritz L."/>
            <person name="Fu D.-J."/>
            <person name="Fuller W."/>
            <person name="Geringer C."/>
            <person name="Gilmour R."/>
            <person name="Glass J.S."/>
            <person name="Khoja H."/>
            <person name="Kraft A."/>
            <person name="LaGace R."/>
            <person name="LeBlanc D.J."/>
            <person name="Lee L.N."/>
            <person name="Lefkowitz E.J."/>
            <person name="Lu J."/>
            <person name="Matsushima P."/>
            <person name="McAhren S."/>
            <person name="McHenney M."/>
            <person name="McLeaster K."/>
            <person name="Mundy C."/>
            <person name="Nicas T.I."/>
            <person name="Norris F.H."/>
            <person name="O'Gara M."/>
            <person name="Peery R."/>
            <person name="Robertson G.T."/>
            <person name="Rockey P."/>
            <person name="Sun P.-M."/>
            <person name="Winkler M.E."/>
            <person name="Yang Y."/>
            <person name="Young-Bellido M."/>
            <person name="Zhao G."/>
            <person name="Zook C."/>
            <person name="Baltz R.H."/>
            <person name="Jaskunas S.Richard."/>
            <person name="Rosteck P.R.Jr."/>
            <person name="Skatrud P.L."/>
            <person name="Glass J.I."/>
        </authorList>
    </citation>
    <scope>NUCLEOTIDE SEQUENCE [LARGE SCALE GENOMIC DNA]</scope>
    <source>
        <strain evidence="3">ATCC BAA-255 / R6</strain>
    </source>
</reference>
<accession>Q8CZ10</accession>
<dbReference type="AlphaFoldDB" id="Q8CZ10"/>
<sequence length="76" mass="8557">MNKLQQPARARIAKPNPIPVASPAEKSLTGTEISSISSNKKLSCMIITPYLFNNRLLQLRELPQFQVKLPPKIHHL</sequence>
<dbReference type="EMBL" id="AE007317">
    <property type="protein sequence ID" value="AAK99410.1"/>
    <property type="molecule type" value="Genomic_DNA"/>
</dbReference>
<organism evidence="2 3">
    <name type="scientific">Streptococcus pneumoniae (strain ATCC BAA-255 / R6)</name>
    <dbReference type="NCBI Taxonomy" id="171101"/>
    <lineage>
        <taxon>Bacteria</taxon>
        <taxon>Bacillati</taxon>
        <taxon>Bacillota</taxon>
        <taxon>Bacilli</taxon>
        <taxon>Lactobacillales</taxon>
        <taxon>Streptococcaceae</taxon>
        <taxon>Streptococcus</taxon>
    </lineage>
</organism>
<gene>
    <name evidence="2" type="ordered locus">spr0606</name>
</gene>
<dbReference type="Proteomes" id="UP000000586">
    <property type="component" value="Chromosome"/>
</dbReference>
<dbReference type="HOGENOM" id="CLU_2653014_0_0_9"/>
<proteinExistence type="predicted"/>